<dbReference type="OrthoDB" id="9950531at2"/>
<keyword evidence="1" id="KW-1133">Transmembrane helix</keyword>
<reference evidence="2 3" key="1">
    <citation type="journal article" date="2012" name="J. Bacteriol.">
        <title>Complete Genome Sequence of Leptospirillum ferrooxidans Strain C2-3, Isolated from a Fresh Volcanic Ash Deposit on the Island of Miyake, Japan.</title>
        <authorList>
            <person name="Fujimura R."/>
            <person name="Sato Y."/>
            <person name="Nishizawa T."/>
            <person name="Oshima K."/>
            <person name="Kim S.-W."/>
            <person name="Hattori M."/>
            <person name="Kamijo T."/>
            <person name="Ohta H."/>
        </authorList>
    </citation>
    <scope>NUCLEOTIDE SEQUENCE [LARGE SCALE GENOMIC DNA]</scope>
    <source>
        <strain evidence="2 3">C2-3</strain>
    </source>
</reference>
<reference evidence="3" key="2">
    <citation type="submission" date="2012-03" db="EMBL/GenBank/DDBJ databases">
        <title>The complete genome sequence of the pioneer microbe on fresh volcanic deposit, Leptospirillum ferrooxidans strain C2-3.</title>
        <authorList>
            <person name="Fujimura R."/>
            <person name="Sato Y."/>
            <person name="Nishizawa T."/>
            <person name="Nanba K."/>
            <person name="Oshima K."/>
            <person name="Hattori M."/>
            <person name="Kamijo T."/>
            <person name="Ohta H."/>
        </authorList>
    </citation>
    <scope>NUCLEOTIDE SEQUENCE [LARGE SCALE GENOMIC DNA]</scope>
    <source>
        <strain evidence="3">C2-3</strain>
    </source>
</reference>
<keyword evidence="3" id="KW-1185">Reference proteome</keyword>
<dbReference type="PATRIC" id="fig|1162668.3.peg.2822"/>
<dbReference type="KEGG" id="lfc:LFE_2374"/>
<dbReference type="RefSeq" id="WP_014450528.1">
    <property type="nucleotide sequence ID" value="NC_017094.1"/>
</dbReference>
<evidence type="ECO:0000256" key="1">
    <source>
        <dbReference type="SAM" id="Phobius"/>
    </source>
</evidence>
<dbReference type="STRING" id="1162668.LFE_2374"/>
<protein>
    <submittedName>
        <fullName evidence="2">Uncharacterized protein</fullName>
    </submittedName>
</protein>
<feature type="transmembrane region" description="Helical" evidence="1">
    <location>
        <begin position="9"/>
        <end position="27"/>
    </location>
</feature>
<keyword evidence="1" id="KW-0812">Transmembrane</keyword>
<name>I0IRZ6_LEPFC</name>
<sequence length="101" mass="11813">MKPLENRLFLRVVIPTLITVLISWILYTVKDPLMKGAASVALLFFLTFFIFVLRKQYQNRQDFKIPTWLFITLIFIFISFFSFVGAIPIITMFTHPPADIP</sequence>
<feature type="transmembrane region" description="Helical" evidence="1">
    <location>
        <begin position="65"/>
        <end position="93"/>
    </location>
</feature>
<organism evidence="2 3">
    <name type="scientific">Leptospirillum ferrooxidans (strain C2-3)</name>
    <dbReference type="NCBI Taxonomy" id="1162668"/>
    <lineage>
        <taxon>Bacteria</taxon>
        <taxon>Pseudomonadati</taxon>
        <taxon>Nitrospirota</taxon>
        <taxon>Nitrospiria</taxon>
        <taxon>Nitrospirales</taxon>
        <taxon>Nitrospiraceae</taxon>
        <taxon>Leptospirillum</taxon>
    </lineage>
</organism>
<evidence type="ECO:0000313" key="3">
    <source>
        <dbReference type="Proteomes" id="UP000007382"/>
    </source>
</evidence>
<gene>
    <name evidence="2" type="ordered locus">LFE_2374</name>
</gene>
<accession>I0IRZ6</accession>
<keyword evidence="1" id="KW-0472">Membrane</keyword>
<evidence type="ECO:0000313" key="2">
    <source>
        <dbReference type="EMBL" id="BAM08045.1"/>
    </source>
</evidence>
<dbReference type="HOGENOM" id="CLU_2288006_0_0_0"/>
<dbReference type="EMBL" id="AP012342">
    <property type="protein sequence ID" value="BAM08045.1"/>
    <property type="molecule type" value="Genomic_DNA"/>
</dbReference>
<proteinExistence type="predicted"/>
<feature type="transmembrane region" description="Helical" evidence="1">
    <location>
        <begin position="33"/>
        <end position="53"/>
    </location>
</feature>
<dbReference type="Proteomes" id="UP000007382">
    <property type="component" value="Chromosome"/>
</dbReference>
<dbReference type="AlphaFoldDB" id="I0IRZ6"/>